<gene>
    <name evidence="6" type="ORF">PECAL_3P07450</name>
</gene>
<dbReference type="Pfam" id="PF00782">
    <property type="entry name" value="DSPc"/>
    <property type="match status" value="1"/>
</dbReference>
<dbReference type="InterPro" id="IPR000387">
    <property type="entry name" value="Tyr_Pase_dom"/>
</dbReference>
<dbReference type="Gene3D" id="3.90.190.10">
    <property type="entry name" value="Protein tyrosine phosphatase superfamily"/>
    <property type="match status" value="1"/>
</dbReference>
<evidence type="ECO:0000313" key="6">
    <source>
        <dbReference type="EMBL" id="CAH0370834.1"/>
    </source>
</evidence>
<dbReference type="SUPFAM" id="SSF51197">
    <property type="entry name" value="Clavaminate synthase-like"/>
    <property type="match status" value="1"/>
</dbReference>
<dbReference type="EMBL" id="CAKKNE010000003">
    <property type="protein sequence ID" value="CAH0370834.1"/>
    <property type="molecule type" value="Genomic_DNA"/>
</dbReference>
<dbReference type="InterPro" id="IPR029021">
    <property type="entry name" value="Prot-tyrosine_phosphatase-like"/>
</dbReference>
<evidence type="ECO:0000313" key="7">
    <source>
        <dbReference type="Proteomes" id="UP000789595"/>
    </source>
</evidence>
<dbReference type="PROSITE" id="PS00383">
    <property type="entry name" value="TYR_PHOSPHATASE_1"/>
    <property type="match status" value="1"/>
</dbReference>
<feature type="region of interest" description="Disordered" evidence="3">
    <location>
        <begin position="1"/>
        <end position="23"/>
    </location>
</feature>
<dbReference type="Proteomes" id="UP000789595">
    <property type="component" value="Unassembled WGS sequence"/>
</dbReference>
<keyword evidence="7" id="KW-1185">Reference proteome</keyword>
<evidence type="ECO:0000259" key="5">
    <source>
        <dbReference type="PROSITE" id="PS51184"/>
    </source>
</evidence>
<dbReference type="InterPro" id="IPR016130">
    <property type="entry name" value="Tyr_Pase_AS"/>
</dbReference>
<dbReference type="InterPro" id="IPR041667">
    <property type="entry name" value="Cupin_8"/>
</dbReference>
<keyword evidence="2" id="KW-0904">Protein phosphatase</keyword>
<dbReference type="Pfam" id="PF13621">
    <property type="entry name" value="Cupin_8"/>
    <property type="match status" value="1"/>
</dbReference>
<dbReference type="InterPro" id="IPR003347">
    <property type="entry name" value="JmjC_dom"/>
</dbReference>
<dbReference type="PROSITE" id="PS51184">
    <property type="entry name" value="JMJC"/>
    <property type="match status" value="1"/>
</dbReference>
<comment type="caution">
    <text evidence="6">The sequence shown here is derived from an EMBL/GenBank/DDBJ whole genome shotgun (WGS) entry which is preliminary data.</text>
</comment>
<feature type="domain" description="Tyrosine specific protein phosphatases" evidence="4">
    <location>
        <begin position="79"/>
        <end position="143"/>
    </location>
</feature>
<dbReference type="SMART" id="SM00195">
    <property type="entry name" value="DSPc"/>
    <property type="match status" value="1"/>
</dbReference>
<organism evidence="6 7">
    <name type="scientific">Pelagomonas calceolata</name>
    <dbReference type="NCBI Taxonomy" id="35677"/>
    <lineage>
        <taxon>Eukaryota</taxon>
        <taxon>Sar</taxon>
        <taxon>Stramenopiles</taxon>
        <taxon>Ochrophyta</taxon>
        <taxon>Pelagophyceae</taxon>
        <taxon>Pelagomonadales</taxon>
        <taxon>Pelagomonadaceae</taxon>
        <taxon>Pelagomonas</taxon>
    </lineage>
</organism>
<dbReference type="PANTHER" id="PTHR12461:SF105">
    <property type="entry name" value="HYPOXIA-INDUCIBLE FACTOR 1-ALPHA INHIBITOR"/>
    <property type="match status" value="1"/>
</dbReference>
<sequence>MGGKPSLLLPGTAGTKSALWQGGKQPLSDAEGGFFDEWRIGAAVSLGVACVDQQKHPSVGKRLRLPVADEPGAADALRDRLDVAVRFLHAARLDGLNCYVHCARGVSRSSAVSLAYALAYLPEALATPAAATTWLEARRPQALPNAGFARMLEDWVRGGGRDGCAAALRALDAAQPAAAARLRDADAAAVAAALAAAAGAAPGSPGAARTRKWMSVVKTARGLEPRATNNKVEVVLDSRKGLDDVAAQARRDAEDLWIDRTVRRVDLEDLSPYCFLRDYVAASRPVILRLADGGDAAAVEAFFEAEDVRVSATPDGRADAIHRAHNDGRPRLACPEVRRGKPTAVDEEGEDVLYVSDQDGSLSQFPELARRVAARKDWPLPPAYLRAFAESGRAKADAVNVWYGGAASVTSAHRDRAFENLYLVLKGAKRFLLLPPTAPAWLPVASCVSARWTKADGSWRLVDDQPEQLVDWLDVPSLAATEPAPAVADVRPGDLLYLPAGWVHEVHQAPRTLAVNWWFGARCDGPRWAGAELARRVGELRSAAPS</sequence>
<evidence type="ECO:0000256" key="2">
    <source>
        <dbReference type="ARBA" id="ARBA00022912"/>
    </source>
</evidence>
<dbReference type="OrthoDB" id="415358at2759"/>
<keyword evidence="1" id="KW-0378">Hydrolase</keyword>
<evidence type="ECO:0000259" key="4">
    <source>
        <dbReference type="PROSITE" id="PS50056"/>
    </source>
</evidence>
<dbReference type="SMART" id="SM00558">
    <property type="entry name" value="JmjC"/>
    <property type="match status" value="1"/>
</dbReference>
<dbReference type="AlphaFoldDB" id="A0A8J2SQH6"/>
<dbReference type="InterPro" id="IPR014710">
    <property type="entry name" value="RmlC-like_jellyroll"/>
</dbReference>
<dbReference type="InterPro" id="IPR020422">
    <property type="entry name" value="TYR_PHOSPHATASE_DUAL_dom"/>
</dbReference>
<reference evidence="6" key="1">
    <citation type="submission" date="2021-11" db="EMBL/GenBank/DDBJ databases">
        <authorList>
            <consortium name="Genoscope - CEA"/>
            <person name="William W."/>
        </authorList>
    </citation>
    <scope>NUCLEOTIDE SEQUENCE</scope>
</reference>
<proteinExistence type="predicted"/>
<evidence type="ECO:0000256" key="3">
    <source>
        <dbReference type="SAM" id="MobiDB-lite"/>
    </source>
</evidence>
<evidence type="ECO:0000256" key="1">
    <source>
        <dbReference type="ARBA" id="ARBA00022801"/>
    </source>
</evidence>
<accession>A0A8J2SQH6</accession>
<evidence type="ECO:0008006" key="8">
    <source>
        <dbReference type="Google" id="ProtNLM"/>
    </source>
</evidence>
<dbReference type="GO" id="GO:0004721">
    <property type="term" value="F:phosphoprotein phosphatase activity"/>
    <property type="evidence" value="ECO:0007669"/>
    <property type="project" value="UniProtKB-KW"/>
</dbReference>
<dbReference type="Gene3D" id="2.60.120.10">
    <property type="entry name" value="Jelly Rolls"/>
    <property type="match status" value="1"/>
</dbReference>
<protein>
    <recommendedName>
        <fullName evidence="8">JmjC domain-containing protein</fullName>
    </recommendedName>
</protein>
<dbReference type="PROSITE" id="PS50056">
    <property type="entry name" value="TYR_PHOSPHATASE_2"/>
    <property type="match status" value="1"/>
</dbReference>
<dbReference type="CDD" id="cd14498">
    <property type="entry name" value="DSP"/>
    <property type="match status" value="1"/>
</dbReference>
<dbReference type="InterPro" id="IPR000340">
    <property type="entry name" value="Dual-sp_phosphatase_cat-dom"/>
</dbReference>
<dbReference type="SUPFAM" id="SSF52799">
    <property type="entry name" value="(Phosphotyrosine protein) phosphatases II"/>
    <property type="match status" value="1"/>
</dbReference>
<dbReference type="PANTHER" id="PTHR12461">
    <property type="entry name" value="HYPOXIA-INDUCIBLE FACTOR 1 ALPHA INHIBITOR-RELATED"/>
    <property type="match status" value="1"/>
</dbReference>
<feature type="domain" description="JmjC" evidence="5">
    <location>
        <begin position="354"/>
        <end position="536"/>
    </location>
</feature>
<name>A0A8J2SQH6_9STRA</name>